<proteinExistence type="predicted"/>
<keyword evidence="4" id="KW-1185">Reference proteome</keyword>
<evidence type="ECO:0000313" key="4">
    <source>
        <dbReference type="Proteomes" id="UP000604001"/>
    </source>
</evidence>
<protein>
    <submittedName>
        <fullName evidence="3">Uncharacterized protein</fullName>
    </submittedName>
</protein>
<comment type="caution">
    <text evidence="3">The sequence shown here is derived from an EMBL/GenBank/DDBJ whole genome shotgun (WGS) entry which is preliminary data.</text>
</comment>
<evidence type="ECO:0000256" key="1">
    <source>
        <dbReference type="SAM" id="MobiDB-lite"/>
    </source>
</evidence>
<gene>
    <name evidence="3" type="ORF">H7344_11415</name>
</gene>
<accession>A0ABR6U8Y0</accession>
<name>A0ABR6U8Y0_9ACTN</name>
<reference evidence="3 4" key="1">
    <citation type="submission" date="2020-08" db="EMBL/GenBank/DDBJ databases">
        <title>novel species in genus Nocardioides.</title>
        <authorList>
            <person name="Zhang G."/>
        </authorList>
    </citation>
    <scope>NUCLEOTIDE SEQUENCE [LARGE SCALE GENOMIC DNA]</scope>
    <source>
        <strain evidence="3 4">SC8A-24</strain>
    </source>
</reference>
<sequence length="142" mass="14227">MKRSRTAALIAPLVLSAGLLAGCGGDGGDEVASDRAATSSASSEATPSGDASATASSSPSAGAGGPDCAEVWVAGGTLPGGYQECYEDGERVKANGRYCEFGKPLITYGDRFWAVPGGRIGESRGALLDDAAYEDALRKCSG</sequence>
<feature type="region of interest" description="Disordered" evidence="1">
    <location>
        <begin position="28"/>
        <end position="65"/>
    </location>
</feature>
<dbReference type="RefSeq" id="WP_186346136.1">
    <property type="nucleotide sequence ID" value="NZ_BMMR01000005.1"/>
</dbReference>
<dbReference type="PROSITE" id="PS51257">
    <property type="entry name" value="PROKAR_LIPOPROTEIN"/>
    <property type="match status" value="1"/>
</dbReference>
<dbReference type="Proteomes" id="UP000604001">
    <property type="component" value="Unassembled WGS sequence"/>
</dbReference>
<feature type="compositionally biased region" description="Low complexity" evidence="1">
    <location>
        <begin position="34"/>
        <end position="61"/>
    </location>
</feature>
<keyword evidence="2" id="KW-0732">Signal</keyword>
<evidence type="ECO:0000256" key="2">
    <source>
        <dbReference type="SAM" id="SignalP"/>
    </source>
</evidence>
<dbReference type="EMBL" id="JACMYC010000005">
    <property type="protein sequence ID" value="MBC2960900.1"/>
    <property type="molecule type" value="Genomic_DNA"/>
</dbReference>
<feature type="signal peptide" evidence="2">
    <location>
        <begin position="1"/>
        <end position="21"/>
    </location>
</feature>
<organism evidence="3 4">
    <name type="scientific">Nocardioides deserti</name>
    <dbReference type="NCBI Taxonomy" id="1588644"/>
    <lineage>
        <taxon>Bacteria</taxon>
        <taxon>Bacillati</taxon>
        <taxon>Actinomycetota</taxon>
        <taxon>Actinomycetes</taxon>
        <taxon>Propionibacteriales</taxon>
        <taxon>Nocardioidaceae</taxon>
        <taxon>Nocardioides</taxon>
    </lineage>
</organism>
<feature type="chain" id="PRO_5046186303" evidence="2">
    <location>
        <begin position="22"/>
        <end position="142"/>
    </location>
</feature>
<evidence type="ECO:0000313" key="3">
    <source>
        <dbReference type="EMBL" id="MBC2960900.1"/>
    </source>
</evidence>